<dbReference type="PATRIC" id="fig|380242.3.peg.1458"/>
<organism evidence="3 4">
    <name type="scientific">Candidatus Brocadia fulgida</name>
    <dbReference type="NCBI Taxonomy" id="380242"/>
    <lineage>
        <taxon>Bacteria</taxon>
        <taxon>Pseudomonadati</taxon>
        <taxon>Planctomycetota</taxon>
        <taxon>Candidatus Brocadiia</taxon>
        <taxon>Candidatus Brocadiales</taxon>
        <taxon>Candidatus Brocadiaceae</taxon>
        <taxon>Candidatus Brocadia</taxon>
    </lineage>
</organism>
<evidence type="ECO:0000256" key="2">
    <source>
        <dbReference type="HAMAP-Rule" id="MF_00055"/>
    </source>
</evidence>
<keyword evidence="4" id="KW-1185">Reference proteome</keyword>
<sequence length="282" mass="31088">MTTCSVFPACFKRVMIIRQPAVAGSFYSDNPTQLQSDIEGFVVRDCDKQPVLGVISPHAGYIYSGRVAGNLYSRITIPDTVVILAPNHTGYGAPYSIWPGGQWRTPLGDVTIDEVVVEELTDACSLLEKDRAAHLYEHAAEVQIPFIQYFNPRSEIVVIVLSARSVEDLKNIGKKLSQVLQKLRPHALVVASSDMTHHESQASANRKDKIAIGEVLAMNEDALYSKVREMNITMCGIYPAVTMLVCSKERGAKRAELVRYETSGDITGDYDHVVGYAGIIVR</sequence>
<dbReference type="AlphaFoldDB" id="A0A0M2V032"/>
<dbReference type="PANTHER" id="PTHR11060">
    <property type="entry name" value="PROTEIN MEMO1"/>
    <property type="match status" value="1"/>
</dbReference>
<dbReference type="EMBL" id="LAQJ01000126">
    <property type="protein sequence ID" value="KKO20104.1"/>
    <property type="molecule type" value="Genomic_DNA"/>
</dbReference>
<comment type="caution">
    <text evidence="3">The sequence shown here is derived from an EMBL/GenBank/DDBJ whole genome shotgun (WGS) entry which is preliminary data.</text>
</comment>
<evidence type="ECO:0000313" key="4">
    <source>
        <dbReference type="Proteomes" id="UP000034954"/>
    </source>
</evidence>
<dbReference type="NCBIfam" id="TIGR04336">
    <property type="entry name" value="AmmeMemoSam_B"/>
    <property type="match status" value="1"/>
</dbReference>
<dbReference type="Proteomes" id="UP000034954">
    <property type="component" value="Unassembled WGS sequence"/>
</dbReference>
<evidence type="ECO:0000313" key="3">
    <source>
        <dbReference type="EMBL" id="KKO20104.1"/>
    </source>
</evidence>
<protein>
    <recommendedName>
        <fullName evidence="2">MEMO1 family protein BROFUL_01179</fullName>
    </recommendedName>
</protein>
<proteinExistence type="inferred from homology"/>
<evidence type="ECO:0000256" key="1">
    <source>
        <dbReference type="ARBA" id="ARBA00006315"/>
    </source>
</evidence>
<dbReference type="CDD" id="cd07361">
    <property type="entry name" value="MEMO_like"/>
    <property type="match status" value="1"/>
</dbReference>
<accession>A0A0M2V032</accession>
<dbReference type="HAMAP" id="MF_00055">
    <property type="entry name" value="MEMO1"/>
    <property type="match status" value="1"/>
</dbReference>
<reference evidence="3 4" key="1">
    <citation type="journal article" date="2013" name="BMC Microbiol.">
        <title>Identification of the type II cytochrome c maturation pathway in anammox bacteria by comparative genomics.</title>
        <authorList>
            <person name="Ferousi C."/>
            <person name="Speth D.R."/>
            <person name="Reimann J."/>
            <person name="Op den Camp H.J."/>
            <person name="Allen J.W."/>
            <person name="Keltjens J.T."/>
            <person name="Jetten M.S."/>
        </authorList>
    </citation>
    <scope>NUCLEOTIDE SEQUENCE [LARGE SCALE GENOMIC DNA]</scope>
    <source>
        <strain evidence="3">RU1</strain>
    </source>
</reference>
<dbReference type="PANTHER" id="PTHR11060:SF0">
    <property type="entry name" value="PROTEIN MEMO1"/>
    <property type="match status" value="1"/>
</dbReference>
<name>A0A0M2V032_9BACT</name>
<comment type="similarity">
    <text evidence="1 2">Belongs to the MEMO1 family.</text>
</comment>
<dbReference type="InterPro" id="IPR002737">
    <property type="entry name" value="MEMO1_fam"/>
</dbReference>
<gene>
    <name evidence="3" type="ORF">BROFUL_01179</name>
</gene>
<dbReference type="Pfam" id="PF01875">
    <property type="entry name" value="Memo"/>
    <property type="match status" value="1"/>
</dbReference>
<dbReference type="Gene3D" id="3.40.830.10">
    <property type="entry name" value="LigB-like"/>
    <property type="match status" value="1"/>
</dbReference>